<gene>
    <name evidence="3" type="ORF">DW079_13890</name>
    <name evidence="2" type="ORF">ONT01_04940</name>
</gene>
<sequence length="326" mass="37615">MTQIPSSPSTKKISDLIGMIKRGDLILQPDFQRKLVWAPKHKESFIDTILRGFPFPEIYIAQSGIDLETFQSQQVVVDGQQRLSAIISYVSDELPCRNIPHYSDLNNQQKADFLNYDVVVRDLKNASSDTIKEVFRRINLTQYRLNDIEINNAIYEGEFISTAKDILIHLDNDSFPIFSDNELNRMGDLNYILMIMATLEEGGYFAGNTMTGKYIVQYDDSYENSETMKEKILNLFHVIESFDLDLDSMWYRKSNFFTMFVELSKVSQIPDDIVDKIQHFETEVLANKGNEENDFGKYYSVMYTGTNSRGARIKRAGLFCKYCLAT</sequence>
<dbReference type="EMBL" id="JAPDVD010000001">
    <property type="protein sequence ID" value="MCW4137133.1"/>
    <property type="molecule type" value="Genomic_DNA"/>
</dbReference>
<evidence type="ECO:0000313" key="4">
    <source>
        <dbReference type="Proteomes" id="UP000286211"/>
    </source>
</evidence>
<evidence type="ECO:0000313" key="3">
    <source>
        <dbReference type="EMBL" id="RHK07369.1"/>
    </source>
</evidence>
<dbReference type="Proteomes" id="UP001208620">
    <property type="component" value="Unassembled WGS sequence"/>
</dbReference>
<dbReference type="InterPro" id="IPR004919">
    <property type="entry name" value="GmrSD_N"/>
</dbReference>
<dbReference type="Pfam" id="PF03235">
    <property type="entry name" value="GmrSD_N"/>
    <property type="match status" value="1"/>
</dbReference>
<name>A0A3R6F841_9BACT</name>
<dbReference type="EMBL" id="QRNB01000118">
    <property type="protein sequence ID" value="RHK07369.1"/>
    <property type="molecule type" value="Genomic_DNA"/>
</dbReference>
<dbReference type="AlphaFoldDB" id="A0A3R6F841"/>
<dbReference type="RefSeq" id="WP_119236865.1">
    <property type="nucleotide sequence ID" value="NZ_JAHRGK010000016.1"/>
</dbReference>
<evidence type="ECO:0000259" key="1">
    <source>
        <dbReference type="Pfam" id="PF03235"/>
    </source>
</evidence>
<reference evidence="3 4" key="1">
    <citation type="submission" date="2018-08" db="EMBL/GenBank/DDBJ databases">
        <title>A genome reference for cultivated species of the human gut microbiota.</title>
        <authorList>
            <person name="Zou Y."/>
            <person name="Xue W."/>
            <person name="Luo G."/>
        </authorList>
    </citation>
    <scope>NUCLEOTIDE SEQUENCE [LARGE SCALE GENOMIC DNA]</scope>
    <source>
        <strain evidence="3 4">AF46-2NS</strain>
    </source>
</reference>
<comment type="caution">
    <text evidence="3">The sequence shown here is derived from an EMBL/GenBank/DDBJ whole genome shotgun (WGS) entry which is preliminary data.</text>
</comment>
<organism evidence="3 4">
    <name type="scientific">Segatella copri</name>
    <dbReference type="NCBI Taxonomy" id="165179"/>
    <lineage>
        <taxon>Bacteria</taxon>
        <taxon>Pseudomonadati</taxon>
        <taxon>Bacteroidota</taxon>
        <taxon>Bacteroidia</taxon>
        <taxon>Bacteroidales</taxon>
        <taxon>Prevotellaceae</taxon>
        <taxon>Segatella</taxon>
    </lineage>
</organism>
<accession>A0A3R6F841</accession>
<proteinExistence type="predicted"/>
<dbReference type="PANTHER" id="PTHR39639:SF1">
    <property type="entry name" value="DUF262 DOMAIN-CONTAINING PROTEIN"/>
    <property type="match status" value="1"/>
</dbReference>
<reference evidence="2" key="2">
    <citation type="submission" date="2022-11" db="EMBL/GenBank/DDBJ databases">
        <title>Genomic repertoires linked with pathogenic potency of arthritogenic Prevotella copri isolated from the gut of rheumatoid arthritis patients.</title>
        <authorList>
            <person name="Nii T."/>
            <person name="Maeda Y."/>
            <person name="Motooka D."/>
            <person name="Naito M."/>
            <person name="Matsumoto Y."/>
            <person name="Ogawa T."/>
            <person name="Oguro-Igashira E."/>
            <person name="Kishikawa T."/>
            <person name="Yamashita M."/>
            <person name="Koizumi S."/>
            <person name="Kurakawa T."/>
            <person name="Okumura R."/>
            <person name="Kayama H."/>
            <person name="Murakami M."/>
            <person name="Sakaguchi T."/>
            <person name="Das B."/>
            <person name="Nakamura S."/>
            <person name="Okada Y."/>
            <person name="Kumanogoh A."/>
            <person name="Takeda K."/>
        </authorList>
    </citation>
    <scope>NUCLEOTIDE SEQUENCE</scope>
    <source>
        <strain evidence="2">H105_2-2</strain>
    </source>
</reference>
<protein>
    <submittedName>
        <fullName evidence="3">DUF262 domain-containing protein</fullName>
    </submittedName>
</protein>
<dbReference type="PANTHER" id="PTHR39639">
    <property type="entry name" value="CHROMOSOME 16, WHOLE GENOME SHOTGUN SEQUENCE"/>
    <property type="match status" value="1"/>
</dbReference>
<evidence type="ECO:0000313" key="2">
    <source>
        <dbReference type="EMBL" id="MCW4137133.1"/>
    </source>
</evidence>
<dbReference type="Proteomes" id="UP000286211">
    <property type="component" value="Unassembled WGS sequence"/>
</dbReference>
<feature type="domain" description="GmrSD restriction endonucleases N-terminal" evidence="1">
    <location>
        <begin position="13"/>
        <end position="155"/>
    </location>
</feature>